<keyword evidence="3 6" id="KW-0812">Transmembrane</keyword>
<keyword evidence="8" id="KW-1185">Reference proteome</keyword>
<feature type="transmembrane region" description="Helical" evidence="6">
    <location>
        <begin position="306"/>
        <end position="329"/>
    </location>
</feature>
<accession>A0ABS7MBM8</accession>
<evidence type="ECO:0000256" key="4">
    <source>
        <dbReference type="ARBA" id="ARBA00022989"/>
    </source>
</evidence>
<proteinExistence type="predicted"/>
<keyword evidence="4 6" id="KW-1133">Transmembrane helix</keyword>
<evidence type="ECO:0000313" key="7">
    <source>
        <dbReference type="EMBL" id="MBY4636212.1"/>
    </source>
</evidence>
<dbReference type="RefSeq" id="WP_222135772.1">
    <property type="nucleotide sequence ID" value="NZ_JAILXK010000001.1"/>
</dbReference>
<dbReference type="PANTHER" id="PTHR43243">
    <property type="entry name" value="INNER MEMBRANE TRANSPORTER YGJI-RELATED"/>
    <property type="match status" value="1"/>
</dbReference>
<dbReference type="EMBL" id="JAILXK010000001">
    <property type="protein sequence ID" value="MBY4636212.1"/>
    <property type="molecule type" value="Genomic_DNA"/>
</dbReference>
<dbReference type="PANTHER" id="PTHR43243:SF4">
    <property type="entry name" value="CATIONIC AMINO ACID TRANSPORTER 4"/>
    <property type="match status" value="1"/>
</dbReference>
<feature type="transmembrane region" description="Helical" evidence="6">
    <location>
        <begin position="382"/>
        <end position="402"/>
    </location>
</feature>
<feature type="transmembrane region" description="Helical" evidence="6">
    <location>
        <begin position="439"/>
        <end position="457"/>
    </location>
</feature>
<feature type="transmembrane region" description="Helical" evidence="6">
    <location>
        <begin position="359"/>
        <end position="376"/>
    </location>
</feature>
<feature type="transmembrane region" description="Helical" evidence="6">
    <location>
        <begin position="30"/>
        <end position="51"/>
    </location>
</feature>
<sequence length="465" mass="48551">MTDSLLRRKSVLPETQEGSGLARTLGWPHLIALGVGAIVGTGILTLIGVGADKAGPAVILSFAVAGLICACAALAYAEMATMIPASGSAYTYSYVVIGEIVAWVVGWSLILEYSLVVSAVAVGWSGYAAPLLQSWAGVPMALMQGPELGGIVNLPAIGIIAVVAAMLLYGTRESATVNAILVVVKVVALAVFVAVALPAFDAANLEPFSPYGFAKHMGPDGVERGVMAAAAIIFFAFYGFDAIATAAEETKNPDRDLKIGIVGSMLACVVIYILVAVAAVGAVVYSRFANSPEPLALILRQLGQPLAAQYLAVSAVIALPTVILAFFYGQSRIFFTMARDGLLPQSLARVSARGTPVRITIFTAIVVAILAGFIPLGELAALANAGTLAAFTAVSICMLILRRRAPDAPRTFRTPLPWVVGGIAVFGCIYLFVSLPVKTQIWFAVWNVAGIGVYFLYARRNAVAL</sequence>
<dbReference type="Pfam" id="PF13520">
    <property type="entry name" value="AA_permease_2"/>
    <property type="match status" value="1"/>
</dbReference>
<evidence type="ECO:0000256" key="5">
    <source>
        <dbReference type="ARBA" id="ARBA00023136"/>
    </source>
</evidence>
<comment type="caution">
    <text evidence="7">The sequence shown here is derived from an EMBL/GenBank/DDBJ whole genome shotgun (WGS) entry which is preliminary data.</text>
</comment>
<organism evidence="7 8">
    <name type="scientific">Sphingopyxis jiangsuensis</name>
    <dbReference type="NCBI Taxonomy" id="2871171"/>
    <lineage>
        <taxon>Bacteria</taxon>
        <taxon>Pseudomonadati</taxon>
        <taxon>Pseudomonadota</taxon>
        <taxon>Alphaproteobacteria</taxon>
        <taxon>Sphingomonadales</taxon>
        <taxon>Sphingomonadaceae</taxon>
        <taxon>Sphingopyxis</taxon>
    </lineage>
</organism>
<reference evidence="7" key="1">
    <citation type="submission" date="2021-08" db="EMBL/GenBank/DDBJ databases">
        <title>Sphingopyxis panaciterrulae sp. nov., isolated from the surface water of the Yellow Sea.</title>
        <authorList>
            <person name="Gao Z."/>
            <person name="Zhang D."/>
            <person name="Zhang A."/>
        </authorList>
    </citation>
    <scope>NUCLEOTIDE SEQUENCE</scope>
    <source>
        <strain evidence="7">XHP0097</strain>
    </source>
</reference>
<feature type="transmembrane region" description="Helical" evidence="6">
    <location>
        <begin position="414"/>
        <end position="433"/>
    </location>
</feature>
<evidence type="ECO:0000256" key="3">
    <source>
        <dbReference type="ARBA" id="ARBA00022692"/>
    </source>
</evidence>
<name>A0ABS7MBM8_9SPHN</name>
<keyword evidence="2" id="KW-0813">Transport</keyword>
<feature type="transmembrane region" description="Helical" evidence="6">
    <location>
        <begin position="226"/>
        <end position="247"/>
    </location>
</feature>
<dbReference type="Proteomes" id="UP001166571">
    <property type="component" value="Unassembled WGS sequence"/>
</dbReference>
<feature type="transmembrane region" description="Helical" evidence="6">
    <location>
        <begin position="89"/>
        <end position="110"/>
    </location>
</feature>
<dbReference type="Gene3D" id="1.20.1740.10">
    <property type="entry name" value="Amino acid/polyamine transporter I"/>
    <property type="match status" value="1"/>
</dbReference>
<evidence type="ECO:0000313" key="8">
    <source>
        <dbReference type="Proteomes" id="UP001166571"/>
    </source>
</evidence>
<feature type="transmembrane region" description="Helical" evidence="6">
    <location>
        <begin position="259"/>
        <end position="286"/>
    </location>
</feature>
<feature type="transmembrane region" description="Helical" evidence="6">
    <location>
        <begin position="177"/>
        <end position="200"/>
    </location>
</feature>
<evidence type="ECO:0000256" key="1">
    <source>
        <dbReference type="ARBA" id="ARBA00004141"/>
    </source>
</evidence>
<evidence type="ECO:0000256" key="2">
    <source>
        <dbReference type="ARBA" id="ARBA00022448"/>
    </source>
</evidence>
<feature type="transmembrane region" description="Helical" evidence="6">
    <location>
        <begin position="148"/>
        <end position="170"/>
    </location>
</feature>
<comment type="subcellular location">
    <subcellularLocation>
        <location evidence="1">Membrane</location>
        <topology evidence="1">Multi-pass membrane protein</topology>
    </subcellularLocation>
</comment>
<evidence type="ECO:0000256" key="6">
    <source>
        <dbReference type="SAM" id="Phobius"/>
    </source>
</evidence>
<dbReference type="PIRSF" id="PIRSF006060">
    <property type="entry name" value="AA_transporter"/>
    <property type="match status" value="1"/>
</dbReference>
<protein>
    <submittedName>
        <fullName evidence="7">Amino acid permease</fullName>
    </submittedName>
</protein>
<feature type="transmembrane region" description="Helical" evidence="6">
    <location>
        <begin position="57"/>
        <end position="77"/>
    </location>
</feature>
<gene>
    <name evidence="7" type="ORF">K5P26_03545</name>
</gene>
<keyword evidence="5 6" id="KW-0472">Membrane</keyword>
<dbReference type="InterPro" id="IPR002293">
    <property type="entry name" value="AA/rel_permease1"/>
</dbReference>